<keyword evidence="1" id="KW-0812">Transmembrane</keyword>
<protein>
    <submittedName>
        <fullName evidence="2">Uncharacterized protein</fullName>
    </submittedName>
</protein>
<keyword evidence="1" id="KW-0472">Membrane</keyword>
<comment type="caution">
    <text evidence="2">The sequence shown here is derived from an EMBL/GenBank/DDBJ whole genome shotgun (WGS) entry which is preliminary data.</text>
</comment>
<evidence type="ECO:0000256" key="1">
    <source>
        <dbReference type="SAM" id="Phobius"/>
    </source>
</evidence>
<evidence type="ECO:0000313" key="2">
    <source>
        <dbReference type="EMBL" id="KAG2178972.1"/>
    </source>
</evidence>
<organism evidence="2 3">
    <name type="scientific">Mortierella isabellina</name>
    <name type="common">Filamentous fungus</name>
    <name type="synonym">Umbelopsis isabellina</name>
    <dbReference type="NCBI Taxonomy" id="91625"/>
    <lineage>
        <taxon>Eukaryota</taxon>
        <taxon>Fungi</taxon>
        <taxon>Fungi incertae sedis</taxon>
        <taxon>Mucoromycota</taxon>
        <taxon>Mucoromycotina</taxon>
        <taxon>Umbelopsidomycetes</taxon>
        <taxon>Umbelopsidales</taxon>
        <taxon>Umbelopsidaceae</taxon>
        <taxon>Umbelopsis</taxon>
    </lineage>
</organism>
<dbReference type="AlphaFoldDB" id="A0A8H7UES9"/>
<feature type="transmembrane region" description="Helical" evidence="1">
    <location>
        <begin position="38"/>
        <end position="60"/>
    </location>
</feature>
<dbReference type="Gene3D" id="3.40.630.30">
    <property type="match status" value="1"/>
</dbReference>
<reference evidence="2" key="1">
    <citation type="submission" date="2020-12" db="EMBL/GenBank/DDBJ databases">
        <title>Metabolic potential, ecology and presence of endohyphal bacteria is reflected in genomic diversity of Mucoromycotina.</title>
        <authorList>
            <person name="Muszewska A."/>
            <person name="Okrasinska A."/>
            <person name="Steczkiewicz K."/>
            <person name="Drgas O."/>
            <person name="Orlowska M."/>
            <person name="Perlinska-Lenart U."/>
            <person name="Aleksandrzak-Piekarczyk T."/>
            <person name="Szatraj K."/>
            <person name="Zielenkiewicz U."/>
            <person name="Pilsyk S."/>
            <person name="Malc E."/>
            <person name="Mieczkowski P."/>
            <person name="Kruszewska J.S."/>
            <person name="Biernat P."/>
            <person name="Pawlowska J."/>
        </authorList>
    </citation>
    <scope>NUCLEOTIDE SEQUENCE</scope>
    <source>
        <strain evidence="2">WA0000067209</strain>
    </source>
</reference>
<accession>A0A8H7UES9</accession>
<feature type="transmembrane region" description="Helical" evidence="1">
    <location>
        <begin position="72"/>
        <end position="96"/>
    </location>
</feature>
<proteinExistence type="predicted"/>
<dbReference type="OrthoDB" id="2325609at2759"/>
<name>A0A8H7UES9_MORIS</name>
<evidence type="ECO:0000313" key="3">
    <source>
        <dbReference type="Proteomes" id="UP000654370"/>
    </source>
</evidence>
<gene>
    <name evidence="2" type="ORF">INT43_001819</name>
</gene>
<keyword evidence="1" id="KW-1133">Transmembrane helix</keyword>
<keyword evidence="3" id="KW-1185">Reference proteome</keyword>
<dbReference type="Proteomes" id="UP000654370">
    <property type="component" value="Unassembled WGS sequence"/>
</dbReference>
<dbReference type="EMBL" id="JAEPQZ010000007">
    <property type="protein sequence ID" value="KAG2178972.1"/>
    <property type="molecule type" value="Genomic_DNA"/>
</dbReference>
<sequence length="239" mass="26851">MARQALHVRVFQPSDHQHVQQLFLNESKEMTRRLARTFFLSWSTMSLLCAGVVGILSMGTAHSQGKESPNKYGIFSAAISGIILWSTSIYLTCHWLTGRKVKEYMQNSRNQDLLDIAKFYNLKAGHNSTYEPEGKSNFWVCTAGQESPSIVGAIGFRYNPSSDEGQVHRLGISPSYKYAINDLIHTVVNWAKQNDVRSIVIGSKQTKSSLDDGGLAGFEDLDSVRHLIYLELISQYRKS</sequence>